<dbReference type="Proteomes" id="UP001360560">
    <property type="component" value="Unassembled WGS sequence"/>
</dbReference>
<dbReference type="AlphaFoldDB" id="A0AAV5QGV0"/>
<comment type="caution">
    <text evidence="8">The sequence shown here is derived from an EMBL/GenBank/DDBJ whole genome shotgun (WGS) entry which is preliminary data.</text>
</comment>
<keyword evidence="4" id="KW-0677">Repeat</keyword>
<evidence type="ECO:0000256" key="2">
    <source>
        <dbReference type="ARBA" id="ARBA00009858"/>
    </source>
</evidence>
<dbReference type="EMBL" id="BTFZ01000001">
    <property type="protein sequence ID" value="GMM33403.1"/>
    <property type="molecule type" value="Genomic_DNA"/>
</dbReference>
<comment type="subcellular location">
    <subcellularLocation>
        <location evidence="1">Mitochondrion intermembrane space</location>
    </subcellularLocation>
</comment>
<dbReference type="RefSeq" id="XP_064850403.1">
    <property type="nucleotide sequence ID" value="XM_064994331.1"/>
</dbReference>
<comment type="similarity">
    <text evidence="2">Belongs to the CMC4 family.</text>
</comment>
<evidence type="ECO:0000256" key="7">
    <source>
        <dbReference type="PIRSR" id="PIRSR627179-50"/>
    </source>
</evidence>
<dbReference type="SUPFAM" id="SSF47072">
    <property type="entry name" value="Cysteine alpha-hairpin motif"/>
    <property type="match status" value="1"/>
</dbReference>
<feature type="disulfide bond" evidence="7">
    <location>
        <begin position="15"/>
        <end position="26"/>
    </location>
</feature>
<evidence type="ECO:0000256" key="5">
    <source>
        <dbReference type="ARBA" id="ARBA00023128"/>
    </source>
</evidence>
<evidence type="ECO:0000313" key="9">
    <source>
        <dbReference type="Proteomes" id="UP001360560"/>
    </source>
</evidence>
<proteinExistence type="inferred from homology"/>
<dbReference type="GO" id="GO:0005758">
    <property type="term" value="C:mitochondrial intermembrane space"/>
    <property type="evidence" value="ECO:0007669"/>
    <property type="project" value="UniProtKB-SubCell"/>
</dbReference>
<evidence type="ECO:0000256" key="3">
    <source>
        <dbReference type="ARBA" id="ARBA00019406"/>
    </source>
</evidence>
<feature type="disulfide bond" evidence="7">
    <location>
        <begin position="5"/>
        <end position="36"/>
    </location>
</feature>
<evidence type="ECO:0000256" key="4">
    <source>
        <dbReference type="ARBA" id="ARBA00022737"/>
    </source>
</evidence>
<sequence>MADPCKPQACAIQDCLKQNNYNESKCTQAIDQLYACCSNFYNQNGEEARSPCCPIPRLLRFKIKQRENEMVDAKLMES</sequence>
<keyword evidence="9" id="KW-1185">Reference proteome</keyword>
<evidence type="ECO:0000313" key="8">
    <source>
        <dbReference type="EMBL" id="GMM33403.1"/>
    </source>
</evidence>
<keyword evidence="5" id="KW-0496">Mitochondrion</keyword>
<organism evidence="8 9">
    <name type="scientific">Saccharomycopsis crataegensis</name>
    <dbReference type="NCBI Taxonomy" id="43959"/>
    <lineage>
        <taxon>Eukaryota</taxon>
        <taxon>Fungi</taxon>
        <taxon>Dikarya</taxon>
        <taxon>Ascomycota</taxon>
        <taxon>Saccharomycotina</taxon>
        <taxon>Saccharomycetes</taxon>
        <taxon>Saccharomycopsidaceae</taxon>
        <taxon>Saccharomycopsis</taxon>
    </lineage>
</organism>
<gene>
    <name evidence="8" type="ORF">DASC09_007280</name>
</gene>
<name>A0AAV5QGV0_9ASCO</name>
<evidence type="ECO:0000256" key="1">
    <source>
        <dbReference type="ARBA" id="ARBA00004569"/>
    </source>
</evidence>
<dbReference type="PANTHER" id="PTHR15590:SF0">
    <property type="entry name" value="CX9C MOTIF-CONTAINING PROTEIN 4"/>
    <property type="match status" value="1"/>
</dbReference>
<dbReference type="Pfam" id="PF08991">
    <property type="entry name" value="CMC4"/>
    <property type="match status" value="1"/>
</dbReference>
<evidence type="ECO:0000256" key="6">
    <source>
        <dbReference type="ARBA" id="ARBA00023157"/>
    </source>
</evidence>
<dbReference type="FunFam" id="1.10.287.1130:FF:000008">
    <property type="entry name" value="Cx9C motif-containing protein 4, mitochondrial"/>
    <property type="match status" value="1"/>
</dbReference>
<accession>A0AAV5QGV0</accession>
<feature type="disulfide bond" evidence="7">
    <location>
        <begin position="37"/>
        <end position="53"/>
    </location>
</feature>
<dbReference type="InterPro" id="IPR009069">
    <property type="entry name" value="Cys_alpha_HP_mot_SF"/>
</dbReference>
<protein>
    <recommendedName>
        <fullName evidence="3">Cx9C motif-containing protein 4, mitochondrial</fullName>
    </recommendedName>
</protein>
<dbReference type="Gene3D" id="1.10.287.1130">
    <property type="entry name" value="CytochromE C oxidase copper chaperone"/>
    <property type="match status" value="1"/>
</dbReference>
<dbReference type="PANTHER" id="PTHR15590">
    <property type="entry name" value="CX9C MOTIF-CONTAINING PROTEIN 4"/>
    <property type="match status" value="1"/>
</dbReference>
<keyword evidence="6 7" id="KW-1015">Disulfide bond</keyword>
<reference evidence="8 9" key="1">
    <citation type="journal article" date="2023" name="Elife">
        <title>Identification of key yeast species and microbe-microbe interactions impacting larval growth of Drosophila in the wild.</title>
        <authorList>
            <person name="Mure A."/>
            <person name="Sugiura Y."/>
            <person name="Maeda R."/>
            <person name="Honda K."/>
            <person name="Sakurai N."/>
            <person name="Takahashi Y."/>
            <person name="Watada M."/>
            <person name="Katoh T."/>
            <person name="Gotoh A."/>
            <person name="Gotoh Y."/>
            <person name="Taniguchi I."/>
            <person name="Nakamura K."/>
            <person name="Hayashi T."/>
            <person name="Katayama T."/>
            <person name="Uemura T."/>
            <person name="Hattori Y."/>
        </authorList>
    </citation>
    <scope>NUCLEOTIDE SEQUENCE [LARGE SCALE GENOMIC DNA]</scope>
    <source>
        <strain evidence="8 9">SC-9</strain>
    </source>
</reference>
<dbReference type="GeneID" id="90071382"/>
<dbReference type="InterPro" id="IPR027179">
    <property type="entry name" value="CMC4"/>
</dbReference>
<dbReference type="PROSITE" id="PS51808">
    <property type="entry name" value="CHCH"/>
    <property type="match status" value="1"/>
</dbReference>